<protein>
    <recommendedName>
        <fullName evidence="5">Protein regulator of cytokinesis 1</fullName>
    </recommendedName>
</protein>
<dbReference type="GO" id="GO:0008017">
    <property type="term" value="F:microtubule binding"/>
    <property type="evidence" value="ECO:0007669"/>
    <property type="project" value="InterPro"/>
</dbReference>
<keyword evidence="4" id="KW-1185">Reference proteome</keyword>
<reference evidence="3 4" key="1">
    <citation type="submission" date="2017-07" db="EMBL/GenBank/DDBJ databases">
        <authorList>
            <person name="Talla V."/>
            <person name="Backstrom N."/>
        </authorList>
    </citation>
    <scope>NUCLEOTIDE SEQUENCE [LARGE SCALE GENOMIC DNA]</scope>
</reference>
<dbReference type="GO" id="GO:1990023">
    <property type="term" value="C:mitotic spindle midzone"/>
    <property type="evidence" value="ECO:0007669"/>
    <property type="project" value="TreeGrafter"/>
</dbReference>
<dbReference type="GO" id="GO:0005737">
    <property type="term" value="C:cytoplasm"/>
    <property type="evidence" value="ECO:0007669"/>
    <property type="project" value="TreeGrafter"/>
</dbReference>
<dbReference type="Proteomes" id="UP000324832">
    <property type="component" value="Unassembled WGS sequence"/>
</dbReference>
<dbReference type="AlphaFoldDB" id="A0A5E4R579"/>
<dbReference type="Pfam" id="PF03999">
    <property type="entry name" value="MAP65_ASE1"/>
    <property type="match status" value="1"/>
</dbReference>
<organism evidence="3 4">
    <name type="scientific">Leptidea sinapis</name>
    <dbReference type="NCBI Taxonomy" id="189913"/>
    <lineage>
        <taxon>Eukaryota</taxon>
        <taxon>Metazoa</taxon>
        <taxon>Ecdysozoa</taxon>
        <taxon>Arthropoda</taxon>
        <taxon>Hexapoda</taxon>
        <taxon>Insecta</taxon>
        <taxon>Pterygota</taxon>
        <taxon>Neoptera</taxon>
        <taxon>Endopterygota</taxon>
        <taxon>Lepidoptera</taxon>
        <taxon>Glossata</taxon>
        <taxon>Ditrysia</taxon>
        <taxon>Papilionoidea</taxon>
        <taxon>Pieridae</taxon>
        <taxon>Dismorphiinae</taxon>
        <taxon>Leptidea</taxon>
    </lineage>
</organism>
<gene>
    <name evidence="3" type="ORF">LSINAPIS_LOCUS14681</name>
</gene>
<dbReference type="PANTHER" id="PTHR19321:SF41">
    <property type="entry name" value="FASCETTO-RELATED"/>
    <property type="match status" value="1"/>
</dbReference>
<dbReference type="GO" id="GO:0051256">
    <property type="term" value="P:mitotic spindle midzone assembly"/>
    <property type="evidence" value="ECO:0007669"/>
    <property type="project" value="TreeGrafter"/>
</dbReference>
<feature type="compositionally biased region" description="Basic and acidic residues" evidence="2">
    <location>
        <begin position="530"/>
        <end position="547"/>
    </location>
</feature>
<feature type="coiled-coil region" evidence="1">
    <location>
        <begin position="72"/>
        <end position="146"/>
    </location>
</feature>
<dbReference type="PANTHER" id="PTHR19321">
    <property type="entry name" value="PROTEIN REGULATOR OF CYTOKINESIS 1 PRC1-RELATED"/>
    <property type="match status" value="1"/>
</dbReference>
<evidence type="ECO:0000313" key="3">
    <source>
        <dbReference type="EMBL" id="VVD05062.1"/>
    </source>
</evidence>
<evidence type="ECO:0000313" key="4">
    <source>
        <dbReference type="Proteomes" id="UP000324832"/>
    </source>
</evidence>
<evidence type="ECO:0000256" key="1">
    <source>
        <dbReference type="SAM" id="Coils"/>
    </source>
</evidence>
<feature type="compositionally biased region" description="Polar residues" evidence="2">
    <location>
        <begin position="447"/>
        <end position="459"/>
    </location>
</feature>
<feature type="compositionally biased region" description="Polar residues" evidence="2">
    <location>
        <begin position="566"/>
        <end position="575"/>
    </location>
</feature>
<feature type="coiled-coil region" evidence="1">
    <location>
        <begin position="241"/>
        <end position="268"/>
    </location>
</feature>
<dbReference type="InterPro" id="IPR007145">
    <property type="entry name" value="MAP65_Ase1_PRC1"/>
</dbReference>
<evidence type="ECO:0008006" key="5">
    <source>
        <dbReference type="Google" id="ProtNLM"/>
    </source>
</evidence>
<keyword evidence="1" id="KW-0175">Coiled coil</keyword>
<accession>A0A5E4R579</accession>
<feature type="region of interest" description="Disordered" evidence="2">
    <location>
        <begin position="433"/>
        <end position="483"/>
    </location>
</feature>
<dbReference type="Gene3D" id="1.20.58.1520">
    <property type="match status" value="1"/>
</dbReference>
<evidence type="ECO:0000256" key="2">
    <source>
        <dbReference type="SAM" id="MobiDB-lite"/>
    </source>
</evidence>
<feature type="region of interest" description="Disordered" evidence="2">
    <location>
        <begin position="622"/>
        <end position="647"/>
    </location>
</feature>
<sequence length="731" mass="84698">MAIIHPFTYSALANSKMMLITEAIEKLFNEVHSEISKNVRAMMEELWLIWSHMGVDESSKYTNISKLVQIHKDFHLEVISETREKMKALEAQVEKLKKETEELSRCLSVEITILDFKEDMALVDYKRELEAQIAGYREQVEQRRVKRDRLLEWQRDLADKLGVTIHELKEVPLPSEEELDRLKDHLEMLQAERDKRVEIFLNNQTEIKDIMDRLYIKPQNKFEQLVVSSLSVDFKVTDINMDRLAQLRQDLQEKYEQTNNRVLELRERLVKLWDCLEEDQIYRDNFLQAHPGCNPPTENAIKEELKRCDQIKRQKIGVFVANVRTKIKLMWDNIMYSTKEREEFVHYYQDIFTEDTLTLHELYLDKITKFYNENKHIFDLVMTRKNLWLKMLPKIEAEIRDLVMHYEQTSENVFTVDGKPLLQMMQDDWESRKAERQNKLSARKQALTPSTPSFRSLATSPLGKRNRTAAGLGNTVDKNRPPVKRQLVTGSANRALASISSNLSALKRSAITTVKRRLSGRLAARVVAEGKAENAKRKLNYGEEGKKTPKITSASRRRSGRRSCSMNGTRSTASVERQPDPLMENTLLTTYTDFEVAINERQVSRSSMACHMKELPVIKCDNYDADKPQNTPRKPPRTPAPLTPKRGKENIQHNLQATPKNGFNTPSRLTRSALKLNNDGFATPRAPLSATKLYVQKQNTGTDLLKTTPNRISRSNSHNQILRVKNLPPLI</sequence>
<dbReference type="EMBL" id="FZQP02006926">
    <property type="protein sequence ID" value="VVD05062.1"/>
    <property type="molecule type" value="Genomic_DNA"/>
</dbReference>
<proteinExistence type="predicted"/>
<feature type="region of interest" description="Disordered" evidence="2">
    <location>
        <begin position="530"/>
        <end position="576"/>
    </location>
</feature>
<name>A0A5E4R579_9NEOP</name>